<proteinExistence type="predicted"/>
<dbReference type="Pfam" id="PF01364">
    <property type="entry name" value="Peptidase_C25"/>
    <property type="match status" value="1"/>
</dbReference>
<reference evidence="3" key="1">
    <citation type="journal article" date="2014" name="Front. Microbiol.">
        <title>High frequency of phylogenetically diverse reductive dehalogenase-homologous genes in deep subseafloor sedimentary metagenomes.</title>
        <authorList>
            <person name="Kawai M."/>
            <person name="Futagami T."/>
            <person name="Toyoda A."/>
            <person name="Takaki Y."/>
            <person name="Nishi S."/>
            <person name="Hori S."/>
            <person name="Arai W."/>
            <person name="Tsubouchi T."/>
            <person name="Morono Y."/>
            <person name="Uchiyama I."/>
            <person name="Ito T."/>
            <person name="Fujiyama A."/>
            <person name="Inagaki F."/>
            <person name="Takami H."/>
        </authorList>
    </citation>
    <scope>NUCLEOTIDE SEQUENCE</scope>
    <source>
        <strain evidence="3">Expedition CK06-06</strain>
    </source>
</reference>
<sequence>AMLSQVVNPVIYQSGYGEDEPDEPPPQDPVTYITGSELRDTSLSCDYLIVTHEDFFSTAALDEFANYRAEYNNLSIVIAKVDDIYTQFSGPGTRYRDRNNSQDGAIKMFVRHAYYNWGIQYLLIVGDVEYVPSHYQVQVHRWGEVIDYEEWYTCVSGEDEWPDLAMGRFSVKDQNHLRSIHGKILSYEHPDDYNWRALYVEGNGMSPDQGIIDLLRNVGFDVTELYTNGGNDRQDLINAINLGQNFVHWHGHGSTDAWACIGFLKCDIARLNNFSSYPIIFAESCSTADLD</sequence>
<dbReference type="GO" id="GO:0006508">
    <property type="term" value="P:proteolysis"/>
    <property type="evidence" value="ECO:0007669"/>
    <property type="project" value="InterPro"/>
</dbReference>
<comment type="caution">
    <text evidence="3">The sequence shown here is derived from an EMBL/GenBank/DDBJ whole genome shotgun (WGS) entry which is preliminary data.</text>
</comment>
<dbReference type="Gene3D" id="3.40.50.10390">
    <property type="entry name" value="Gingipain r, domain 1"/>
    <property type="match status" value="1"/>
</dbReference>
<dbReference type="SUPFAM" id="SSF52129">
    <property type="entry name" value="Caspase-like"/>
    <property type="match status" value="1"/>
</dbReference>
<evidence type="ECO:0000313" key="3">
    <source>
        <dbReference type="EMBL" id="GAF98419.1"/>
    </source>
</evidence>
<protein>
    <recommendedName>
        <fullName evidence="2">Gingipain domain-containing protein</fullName>
    </recommendedName>
</protein>
<organism evidence="3">
    <name type="scientific">marine sediment metagenome</name>
    <dbReference type="NCBI Taxonomy" id="412755"/>
    <lineage>
        <taxon>unclassified sequences</taxon>
        <taxon>metagenomes</taxon>
        <taxon>ecological metagenomes</taxon>
    </lineage>
</organism>
<gene>
    <name evidence="3" type="ORF">S01H1_20045</name>
</gene>
<dbReference type="InterPro" id="IPR029030">
    <property type="entry name" value="Caspase-like_dom_sf"/>
</dbReference>
<dbReference type="AlphaFoldDB" id="X0TYR3"/>
<dbReference type="Gene3D" id="3.40.50.1460">
    <property type="match status" value="1"/>
</dbReference>
<dbReference type="InterPro" id="IPR001769">
    <property type="entry name" value="Gingipain"/>
</dbReference>
<evidence type="ECO:0000256" key="1">
    <source>
        <dbReference type="ARBA" id="ARBA00022729"/>
    </source>
</evidence>
<feature type="non-terminal residue" evidence="3">
    <location>
        <position position="1"/>
    </location>
</feature>
<feature type="non-terminal residue" evidence="3">
    <location>
        <position position="291"/>
    </location>
</feature>
<feature type="domain" description="Gingipain" evidence="2">
    <location>
        <begin position="47"/>
        <end position="290"/>
    </location>
</feature>
<dbReference type="EMBL" id="BARS01010908">
    <property type="protein sequence ID" value="GAF98419.1"/>
    <property type="molecule type" value="Genomic_DNA"/>
</dbReference>
<keyword evidence="1" id="KW-0732">Signal</keyword>
<evidence type="ECO:0000259" key="2">
    <source>
        <dbReference type="Pfam" id="PF01364"/>
    </source>
</evidence>
<name>X0TYR3_9ZZZZ</name>
<dbReference type="InterPro" id="IPR029031">
    <property type="entry name" value="Gingipain_N_sf"/>
</dbReference>
<accession>X0TYR3</accession>
<dbReference type="GO" id="GO:0008234">
    <property type="term" value="F:cysteine-type peptidase activity"/>
    <property type="evidence" value="ECO:0007669"/>
    <property type="project" value="InterPro"/>
</dbReference>